<keyword evidence="4" id="KW-0436">Ligase</keyword>
<dbReference type="GO" id="GO:0004601">
    <property type="term" value="F:peroxidase activity"/>
    <property type="evidence" value="ECO:0007669"/>
    <property type="project" value="InterPro"/>
</dbReference>
<accession>A0A8H6R8V6</accession>
<keyword evidence="5" id="KW-1185">Reference proteome</keyword>
<dbReference type="SUPFAM" id="SSF47571">
    <property type="entry name" value="Cloroperoxidase"/>
    <property type="match status" value="1"/>
</dbReference>
<dbReference type="Pfam" id="PF13193">
    <property type="entry name" value="AMP-binding_C"/>
    <property type="match status" value="1"/>
</dbReference>
<dbReference type="EMBL" id="JABCIY010000228">
    <property type="protein sequence ID" value="KAF7187455.1"/>
    <property type="molecule type" value="Genomic_DNA"/>
</dbReference>
<dbReference type="FunFam" id="3.30.300.30:FF:000007">
    <property type="entry name" value="4-coumarate--CoA ligase 2"/>
    <property type="match status" value="1"/>
</dbReference>
<feature type="chain" id="PRO_5034671616" evidence="2">
    <location>
        <begin position="16"/>
        <end position="790"/>
    </location>
</feature>
<evidence type="ECO:0000313" key="4">
    <source>
        <dbReference type="EMBL" id="KAF7187455.1"/>
    </source>
</evidence>
<reference evidence="4" key="1">
    <citation type="submission" date="2020-04" db="EMBL/GenBank/DDBJ databases">
        <title>Draft genome resource of the tomato pathogen Pseudocercospora fuligena.</title>
        <authorList>
            <person name="Zaccaron A."/>
        </authorList>
    </citation>
    <scope>NUCLEOTIDE SEQUENCE</scope>
    <source>
        <strain evidence="4">PF001</strain>
    </source>
</reference>
<dbReference type="Gene3D" id="3.30.300.30">
    <property type="match status" value="1"/>
</dbReference>
<dbReference type="AlphaFoldDB" id="A0A8H6R8V6"/>
<dbReference type="Gene3D" id="2.30.38.10">
    <property type="entry name" value="Luciferase, Domain 3"/>
    <property type="match status" value="1"/>
</dbReference>
<dbReference type="InterPro" id="IPR025110">
    <property type="entry name" value="AMP-bd_C"/>
</dbReference>
<evidence type="ECO:0000256" key="2">
    <source>
        <dbReference type="SAM" id="SignalP"/>
    </source>
</evidence>
<dbReference type="InterPro" id="IPR036851">
    <property type="entry name" value="Chloroperoxidase-like_sf"/>
</dbReference>
<comment type="caution">
    <text evidence="4">The sequence shown here is derived from an EMBL/GenBank/DDBJ whole genome shotgun (WGS) entry which is preliminary data.</text>
</comment>
<dbReference type="GO" id="GO:0016405">
    <property type="term" value="F:CoA-ligase activity"/>
    <property type="evidence" value="ECO:0007669"/>
    <property type="project" value="TreeGrafter"/>
</dbReference>
<dbReference type="InterPro" id="IPR045851">
    <property type="entry name" value="AMP-bd_C_sf"/>
</dbReference>
<keyword evidence="2" id="KW-0732">Signal</keyword>
<dbReference type="OrthoDB" id="6509636at2759"/>
<dbReference type="Gene3D" id="3.40.50.980">
    <property type="match status" value="2"/>
</dbReference>
<gene>
    <name evidence="4" type="ORF">HII31_11195</name>
</gene>
<dbReference type="PROSITE" id="PS51405">
    <property type="entry name" value="HEME_HALOPEROXIDASE"/>
    <property type="match status" value="1"/>
</dbReference>
<dbReference type="Pfam" id="PF01328">
    <property type="entry name" value="Peroxidase_2"/>
    <property type="match status" value="1"/>
</dbReference>
<dbReference type="InterPro" id="IPR000873">
    <property type="entry name" value="AMP-dep_synth/lig_dom"/>
</dbReference>
<evidence type="ECO:0000259" key="3">
    <source>
        <dbReference type="PROSITE" id="PS51405"/>
    </source>
</evidence>
<evidence type="ECO:0000256" key="1">
    <source>
        <dbReference type="ARBA" id="ARBA00006432"/>
    </source>
</evidence>
<dbReference type="InterPro" id="IPR000028">
    <property type="entry name" value="Chloroperoxidase"/>
</dbReference>
<feature type="domain" description="Heme haloperoxidase family profile" evidence="3">
    <location>
        <begin position="20"/>
        <end position="231"/>
    </location>
</feature>
<dbReference type="GO" id="GO:0019748">
    <property type="term" value="P:secondary metabolic process"/>
    <property type="evidence" value="ECO:0007669"/>
    <property type="project" value="TreeGrafter"/>
</dbReference>
<dbReference type="Pfam" id="PF00501">
    <property type="entry name" value="AMP-binding"/>
    <property type="match status" value="1"/>
</dbReference>
<dbReference type="Gene3D" id="1.10.489.10">
    <property type="entry name" value="Chloroperoxidase-like"/>
    <property type="match status" value="1"/>
</dbReference>
<dbReference type="PANTHER" id="PTHR24096:SF265">
    <property type="entry name" value="ENZYME, PUTATIVE (AFU_ORTHOLOGUE AFUA_5G14270)-RELATED"/>
    <property type="match status" value="1"/>
</dbReference>
<protein>
    <submittedName>
        <fullName evidence="4">Phenylacetyl-CoA ligase epaB</fullName>
    </submittedName>
</protein>
<name>A0A8H6R8V6_9PEZI</name>
<comment type="similarity">
    <text evidence="1">Belongs to the ATP-dependent AMP-binding enzyme family.</text>
</comment>
<evidence type="ECO:0000313" key="5">
    <source>
        <dbReference type="Proteomes" id="UP000660729"/>
    </source>
</evidence>
<proteinExistence type="inferred from homology"/>
<feature type="signal peptide" evidence="2">
    <location>
        <begin position="1"/>
        <end position="15"/>
    </location>
</feature>
<dbReference type="PANTHER" id="PTHR24096">
    <property type="entry name" value="LONG-CHAIN-FATTY-ACID--COA LIGASE"/>
    <property type="match status" value="1"/>
</dbReference>
<sequence>MKSVQVLVFAPLAWAAAVPAGHAYKAPGAGDVRSPCPGLNSLANHGFIPRNGKGMTLAVLNQGLKDGMNVGTDFTIAIGGLGIQANPNPLATSFDLNQLDQHNFPIEHDGSLSRQDIYESGNDYSFNQDKWNQVLAYFQGKTTATIKDASLARYNRIKTQRAIDGDKFIYGARQLVLSTGETALYLSTMGNPTTGDAPVSYVKSLFEKERLPYELGWTKPTQETNLMSLGAMVLQIEAANPEVLPEGLSLGAAEEHFPIPTKDILSYYFDEPQYDLDKPLYIDAEEPGRYYTGRQCKKAIRQLAAGFKANGLVKGDCVCIHSFNNLDYPVLVNGIAGFGGVYTGSNPAYQAFELAHHFRAAKVQVVIAEPDLLAHVVSAAKEVGTPAARIFVFDKKGQQGLQSWQRLFDHGESDWPRFDDLETAKNTTIARLFSSGTTGLPKAAMLSHHNFIAQHRLFCEWTPTPWQSKRLAILPMFHVATAPLCHYTPLRSGEEMFIAKRFDIETYLRLVEKHQITEGAFVPPMVTAIINSPLSKKYSLKSIRLAHGGAAPLDAWQQAKLKELLHPDCPFAQVWGMTETCCTASMTPWPHDEPTGSVGQLLPNMDAKLVDDDGKDITGFNVRGELCVRGPIVIQGYFENPEANARDWDVDGYFHTGDIAYRDGKTTRWYIVDRKKELIKVRGFQVAPTELEAVLYEHPKIADVGVIGTPDKSIDGELPRAYVVPKPGCEDLTQEDVNGYVAERLAKYKRLDGGVVFLKELPKTASGKKLKRTLREWAAEERKGDSRAKL</sequence>
<dbReference type="SUPFAM" id="SSF56801">
    <property type="entry name" value="Acetyl-CoA synthetase-like"/>
    <property type="match status" value="1"/>
</dbReference>
<organism evidence="4 5">
    <name type="scientific">Pseudocercospora fuligena</name>
    <dbReference type="NCBI Taxonomy" id="685502"/>
    <lineage>
        <taxon>Eukaryota</taxon>
        <taxon>Fungi</taxon>
        <taxon>Dikarya</taxon>
        <taxon>Ascomycota</taxon>
        <taxon>Pezizomycotina</taxon>
        <taxon>Dothideomycetes</taxon>
        <taxon>Dothideomycetidae</taxon>
        <taxon>Mycosphaerellales</taxon>
        <taxon>Mycosphaerellaceae</taxon>
        <taxon>Pseudocercospora</taxon>
    </lineage>
</organism>
<dbReference type="CDD" id="cd05911">
    <property type="entry name" value="Firefly_Luc_like"/>
    <property type="match status" value="1"/>
</dbReference>
<dbReference type="Proteomes" id="UP000660729">
    <property type="component" value="Unassembled WGS sequence"/>
</dbReference>